<reference evidence="2 3" key="1">
    <citation type="journal article" date="2018" name="Int. J. Syst. Evol. Microbiol.">
        <title>Whole-genome-based revisit of Photorhabdus phylogeny: proposal for the elevation of most Photorhabdus subspecies to the species level and description of one novel species Photorhabdus bodei sp. nov., and one novel subspecies Photorhabdus laumondii subsp. clarkei subsp. nov.</title>
        <authorList>
            <person name="Machado R.A.R."/>
            <person name="Wuthrich D."/>
            <person name="Kuhnert P."/>
            <person name="Arce C.C.M."/>
            <person name="Thonen L."/>
            <person name="Ruiz C."/>
            <person name="Zhang X."/>
            <person name="Robert C.A.M."/>
            <person name="Karimi J."/>
            <person name="Kamali S."/>
            <person name="Ma J."/>
            <person name="Bruggmann R."/>
            <person name="Erb M."/>
        </authorList>
    </citation>
    <scope>NUCLEOTIDE SEQUENCE [LARGE SCALE GENOMIC DNA]</scope>
    <source>
        <strain evidence="2 3">BOJ-47</strain>
    </source>
</reference>
<dbReference type="Pfam" id="PF07484">
    <property type="entry name" value="Collar"/>
    <property type="match status" value="1"/>
</dbReference>
<evidence type="ECO:0000313" key="2">
    <source>
        <dbReference type="EMBL" id="RAW88398.1"/>
    </source>
</evidence>
<feature type="domain" description="Phage tail collar" evidence="1">
    <location>
        <begin position="130"/>
        <end position="177"/>
    </location>
</feature>
<dbReference type="InterPro" id="IPR037053">
    <property type="entry name" value="Phage_tail_collar_dom_sf"/>
</dbReference>
<evidence type="ECO:0000259" key="1">
    <source>
        <dbReference type="Pfam" id="PF07484"/>
    </source>
</evidence>
<gene>
    <name evidence="2" type="ORF">CKY01_15960</name>
</gene>
<dbReference type="EMBL" id="NSCI01000023">
    <property type="protein sequence ID" value="RAW88398.1"/>
    <property type="molecule type" value="Genomic_DNA"/>
</dbReference>
<dbReference type="RefSeq" id="WP_113026396.1">
    <property type="nucleotide sequence ID" value="NZ_CAWNWQ010000023.1"/>
</dbReference>
<evidence type="ECO:0000313" key="3">
    <source>
        <dbReference type="Proteomes" id="UP000250870"/>
    </source>
</evidence>
<dbReference type="PANTHER" id="PTHR35191">
    <property type="entry name" value="PROPHAGE SIDE TAIL FIBER PROTEIN HOMOLOG STFQ-RELATED"/>
    <property type="match status" value="1"/>
</dbReference>
<dbReference type="AlphaFoldDB" id="A0A329VDZ1"/>
<accession>A0A329VDZ1</accession>
<dbReference type="PANTHER" id="PTHR35191:SF1">
    <property type="entry name" value="PROPHAGE SIDE TAIL FIBER PROTEIN HOMOLOG STFQ-RELATED"/>
    <property type="match status" value="1"/>
</dbReference>
<comment type="caution">
    <text evidence="2">The sequence shown here is derived from an EMBL/GenBank/DDBJ whole genome shotgun (WGS) entry which is preliminary data.</text>
</comment>
<dbReference type="InterPro" id="IPR051934">
    <property type="entry name" value="Phage_Tail_Fiber_Structural"/>
</dbReference>
<dbReference type="Proteomes" id="UP000250870">
    <property type="component" value="Unassembled WGS sequence"/>
</dbReference>
<proteinExistence type="predicted"/>
<organism evidence="2 3">
    <name type="scientific">Photorhabdus laumondii subsp. clarkei</name>
    <dbReference type="NCBI Taxonomy" id="2029685"/>
    <lineage>
        <taxon>Bacteria</taxon>
        <taxon>Pseudomonadati</taxon>
        <taxon>Pseudomonadota</taxon>
        <taxon>Gammaproteobacteria</taxon>
        <taxon>Enterobacterales</taxon>
        <taxon>Morganellaceae</taxon>
        <taxon>Photorhabdus</taxon>
    </lineage>
</organism>
<dbReference type="SUPFAM" id="SSF88874">
    <property type="entry name" value="Receptor-binding domain of short tail fibre protein gp12"/>
    <property type="match status" value="1"/>
</dbReference>
<sequence length="258" mass="28116">MELAKSAVPNSRKVNGKALSGDVSLNAGDVGAYTKVDVDNNFARGNIEAVNTRGIYPRILFYPPTDKENRGYFGIEAHLSGDSSQSIYIYQRDATGKNIYVTSFPKKYGTLATLDDINAAIVAQNNIPVGTPIPWPLPNVPAGYLACNGQAFNKSLYPQLAIAYPSGVLPDLRGEFIRGWDDGRGVDGGRGVLSWQADEFKSHFHEFEALRNATGNSVWGDFFGTSVILGRQKYQVNNSGGAETRPRNISFNYIVRAA</sequence>
<dbReference type="Gene3D" id="3.90.1340.10">
    <property type="entry name" value="Phage tail collar domain"/>
    <property type="match status" value="1"/>
</dbReference>
<dbReference type="InterPro" id="IPR011083">
    <property type="entry name" value="Phage_tail_collar_dom"/>
</dbReference>
<name>A0A329VDZ1_9GAMM</name>
<protein>
    <recommendedName>
        <fullName evidence="1">Phage tail collar domain-containing protein</fullName>
    </recommendedName>
</protein>